<proteinExistence type="inferred from homology"/>
<dbReference type="Pfam" id="PF01313">
    <property type="entry name" value="Bac_export_3"/>
    <property type="match status" value="1"/>
</dbReference>
<evidence type="ECO:0000256" key="2">
    <source>
        <dbReference type="ARBA" id="ARBA00006156"/>
    </source>
</evidence>
<keyword evidence="10" id="KW-0966">Cell projection</keyword>
<organism evidence="10 11">
    <name type="scientific">Microterricola viridarii</name>
    <dbReference type="NCBI Taxonomy" id="412690"/>
    <lineage>
        <taxon>Bacteria</taxon>
        <taxon>Bacillati</taxon>
        <taxon>Actinomycetota</taxon>
        <taxon>Actinomycetes</taxon>
        <taxon>Micrococcales</taxon>
        <taxon>Microbacteriaceae</taxon>
        <taxon>Microterricola</taxon>
    </lineage>
</organism>
<dbReference type="PIRSF" id="PIRSF004669">
    <property type="entry name" value="FliQ"/>
    <property type="match status" value="1"/>
</dbReference>
<dbReference type="GO" id="GO:0005886">
    <property type="term" value="C:plasma membrane"/>
    <property type="evidence" value="ECO:0007669"/>
    <property type="project" value="UniProtKB-SubCell"/>
</dbReference>
<dbReference type="PANTHER" id="PTHR34040:SF2">
    <property type="entry name" value="FLAGELLAR BIOSYNTHETIC PROTEIN FLIQ"/>
    <property type="match status" value="1"/>
</dbReference>
<dbReference type="OrthoDB" id="9806440at2"/>
<keyword evidence="5 9" id="KW-0812">Transmembrane</keyword>
<dbReference type="Proteomes" id="UP000181956">
    <property type="component" value="Chromosome I"/>
</dbReference>
<evidence type="ECO:0000256" key="4">
    <source>
        <dbReference type="ARBA" id="ARBA00022475"/>
    </source>
</evidence>
<dbReference type="InterPro" id="IPR006305">
    <property type="entry name" value="FliQ"/>
</dbReference>
<keyword evidence="7 9" id="KW-0472">Membrane</keyword>
<keyword evidence="8 9" id="KW-0975">Bacterial flagellum</keyword>
<reference evidence="11" key="1">
    <citation type="submission" date="2016-10" db="EMBL/GenBank/DDBJ databases">
        <authorList>
            <person name="Varghese N."/>
            <person name="Submissions S."/>
        </authorList>
    </citation>
    <scope>NUCLEOTIDE SEQUENCE [LARGE SCALE GENOMIC DNA]</scope>
    <source>
        <strain evidence="11">DSM 21772</strain>
    </source>
</reference>
<keyword evidence="11" id="KW-1185">Reference proteome</keyword>
<evidence type="ECO:0000256" key="9">
    <source>
        <dbReference type="RuleBase" id="RU364090"/>
    </source>
</evidence>
<keyword evidence="10" id="KW-0282">Flagellum</keyword>
<sequence length="91" mass="9600">MDSAAVLDIAMASLIIAAKLAAPLLITALVVGFTISLFQSITQIQEVTLSFVPKAIAVCAALFISGQWMISELISFTEQLFATIPMLIGNA</sequence>
<accession>A0A1H1W399</accession>
<dbReference type="STRING" id="412690.SAMN04489834_2418"/>
<dbReference type="GO" id="GO:0009306">
    <property type="term" value="P:protein secretion"/>
    <property type="evidence" value="ECO:0007669"/>
    <property type="project" value="InterPro"/>
</dbReference>
<comment type="similarity">
    <text evidence="2 9">Belongs to the FliQ/MopD/SpaQ family.</text>
</comment>
<evidence type="ECO:0000313" key="11">
    <source>
        <dbReference type="Proteomes" id="UP000181956"/>
    </source>
</evidence>
<evidence type="ECO:0000313" key="10">
    <source>
        <dbReference type="EMBL" id="SDS91141.1"/>
    </source>
</evidence>
<comment type="function">
    <text evidence="9">Role in flagellar biosynthesis.</text>
</comment>
<evidence type="ECO:0000256" key="3">
    <source>
        <dbReference type="ARBA" id="ARBA00021718"/>
    </source>
</evidence>
<evidence type="ECO:0000256" key="6">
    <source>
        <dbReference type="ARBA" id="ARBA00022989"/>
    </source>
</evidence>
<feature type="transmembrane region" description="Helical" evidence="9">
    <location>
        <begin position="20"/>
        <end position="39"/>
    </location>
</feature>
<dbReference type="EMBL" id="LT629742">
    <property type="protein sequence ID" value="SDS91141.1"/>
    <property type="molecule type" value="Genomic_DNA"/>
</dbReference>
<feature type="transmembrane region" description="Helical" evidence="9">
    <location>
        <begin position="51"/>
        <end position="70"/>
    </location>
</feature>
<gene>
    <name evidence="9" type="primary">fliQ</name>
    <name evidence="10" type="ORF">SAMN04489834_2418</name>
</gene>
<keyword evidence="6 9" id="KW-1133">Transmembrane helix</keyword>
<dbReference type="PANTHER" id="PTHR34040">
    <property type="entry name" value="FLAGELLAR BIOSYNTHETIC PROTEIN FLIQ"/>
    <property type="match status" value="1"/>
</dbReference>
<dbReference type="InterPro" id="IPR002191">
    <property type="entry name" value="Bac_export_3"/>
</dbReference>
<keyword evidence="4 9" id="KW-1003">Cell membrane</keyword>
<dbReference type="GO" id="GO:0009425">
    <property type="term" value="C:bacterial-type flagellum basal body"/>
    <property type="evidence" value="ECO:0007669"/>
    <property type="project" value="UniProtKB-SubCell"/>
</dbReference>
<evidence type="ECO:0000256" key="5">
    <source>
        <dbReference type="ARBA" id="ARBA00022692"/>
    </source>
</evidence>
<protein>
    <recommendedName>
        <fullName evidence="3 9">Flagellar biosynthetic protein FliQ</fullName>
    </recommendedName>
</protein>
<evidence type="ECO:0000256" key="8">
    <source>
        <dbReference type="ARBA" id="ARBA00023143"/>
    </source>
</evidence>
<name>A0A1H1W399_9MICO</name>
<dbReference type="PRINTS" id="PR00952">
    <property type="entry name" value="TYPE3IMQPROT"/>
</dbReference>
<evidence type="ECO:0000256" key="1">
    <source>
        <dbReference type="ARBA" id="ARBA00004651"/>
    </source>
</evidence>
<evidence type="ECO:0000256" key="7">
    <source>
        <dbReference type="ARBA" id="ARBA00023136"/>
    </source>
</evidence>
<dbReference type="AlphaFoldDB" id="A0A1H1W399"/>
<dbReference type="GO" id="GO:0044780">
    <property type="term" value="P:bacterial-type flagellum assembly"/>
    <property type="evidence" value="ECO:0007669"/>
    <property type="project" value="InterPro"/>
</dbReference>
<dbReference type="RefSeq" id="WP_083364264.1">
    <property type="nucleotide sequence ID" value="NZ_LT629742.1"/>
</dbReference>
<comment type="subcellular location">
    <subcellularLocation>
        <location evidence="1 9">Cell membrane</location>
        <topology evidence="1">Multi-pass membrane protein</topology>
    </subcellularLocation>
    <subcellularLocation>
        <location evidence="9">Bacterial flagellum basal body</location>
    </subcellularLocation>
</comment>
<dbReference type="NCBIfam" id="TIGR01402">
    <property type="entry name" value="fliQ"/>
    <property type="match status" value="1"/>
</dbReference>
<keyword evidence="10" id="KW-0969">Cilium</keyword>